<dbReference type="EMBL" id="JX182370">
    <property type="protein sequence ID" value="AFU62125.1"/>
    <property type="molecule type" value="Genomic_DNA"/>
</dbReference>
<evidence type="ECO:0000313" key="3">
    <source>
        <dbReference type="Proteomes" id="UP000008041"/>
    </source>
</evidence>
<name>K4I2S4_9CAUD</name>
<gene>
    <name evidence="2" type="ORF">R4_70</name>
</gene>
<accession>K4I2S4</accession>
<evidence type="ECO:0000256" key="1">
    <source>
        <dbReference type="SAM" id="MobiDB-lite"/>
    </source>
</evidence>
<keyword evidence="3" id="KW-1185">Reference proteome</keyword>
<dbReference type="OrthoDB" id="39441at10239"/>
<protein>
    <submittedName>
        <fullName evidence="2">Uncharacterized protein</fullName>
    </submittedName>
</protein>
<dbReference type="Proteomes" id="UP000008041">
    <property type="component" value="Segment"/>
</dbReference>
<feature type="region of interest" description="Disordered" evidence="1">
    <location>
        <begin position="75"/>
        <end position="139"/>
    </location>
</feature>
<dbReference type="RefSeq" id="YP_006990186.1">
    <property type="nucleotide sequence ID" value="NC_019414.1"/>
</dbReference>
<sequence>MSEDLPRQLSARVDQSLAQDVKLLRRTGLSYSEMIKTAIHMMAMICHTAWINRAVPVGEVPELIAYKYRMTPKPAPIEGELNLQETPHEEDRADHRRRSDRPARLLPDLDAPRLRDQPRAGGDGRLRDAQPAHQAVPGR</sequence>
<dbReference type="GeneID" id="13996979"/>
<organism evidence="2 3">
    <name type="scientific">Streptomyces phage R4</name>
    <dbReference type="NCBI Taxonomy" id="10732"/>
    <lineage>
        <taxon>Viruses</taxon>
        <taxon>Duplodnaviria</taxon>
        <taxon>Heunggongvirae</taxon>
        <taxon>Uroviricota</taxon>
        <taxon>Caudoviricetes</taxon>
        <taxon>Arquatrovirinae</taxon>
        <taxon>Arequatrovirus</taxon>
        <taxon>Arequatrovirus R4</taxon>
    </lineage>
</organism>
<evidence type="ECO:0000313" key="2">
    <source>
        <dbReference type="EMBL" id="AFU62125.1"/>
    </source>
</evidence>
<reference evidence="2 3" key="1">
    <citation type="submission" date="2012-06" db="EMBL/GenBank/DDBJ databases">
        <authorList>
            <person name="Smith M.C.M."/>
            <person name="Hendrix R."/>
            <person name="Hatfull G.F."/>
        </authorList>
    </citation>
    <scope>NUCLEOTIDE SEQUENCE [LARGE SCALE GENOMIC DNA]</scope>
</reference>
<dbReference type="KEGG" id="vg:13996979"/>
<proteinExistence type="predicted"/>
<feature type="compositionally biased region" description="Basic and acidic residues" evidence="1">
    <location>
        <begin position="110"/>
        <end position="130"/>
    </location>
</feature>